<comment type="similarity">
    <text evidence="9">Belongs to the DEAD box helicase family. DeaD/CsdA subfamily.</text>
</comment>
<dbReference type="InterPro" id="IPR028618">
    <property type="entry name" value="DEAD_helicase_DeaD"/>
</dbReference>
<evidence type="ECO:0000256" key="2">
    <source>
        <dbReference type="ARBA" id="ARBA00022741"/>
    </source>
</evidence>
<keyword evidence="7 9" id="KW-0346">Stress response</keyword>
<dbReference type="EC" id="3.6.4.13" evidence="9"/>
<dbReference type="InterPro" id="IPR027417">
    <property type="entry name" value="P-loop_NTPase"/>
</dbReference>
<dbReference type="SMART" id="SM00490">
    <property type="entry name" value="HELICc"/>
    <property type="match status" value="1"/>
</dbReference>
<dbReference type="InterPro" id="IPR014001">
    <property type="entry name" value="Helicase_ATP-bd"/>
</dbReference>
<dbReference type="SUPFAM" id="SSF52540">
    <property type="entry name" value="P-loop containing nucleoside triphosphate hydrolases"/>
    <property type="match status" value="1"/>
</dbReference>
<dbReference type="AlphaFoldDB" id="A0A545UAB7"/>
<feature type="compositionally biased region" description="Basic and acidic residues" evidence="11">
    <location>
        <begin position="590"/>
        <end position="604"/>
    </location>
</feature>
<dbReference type="PROSITE" id="PS00039">
    <property type="entry name" value="DEAD_ATP_HELICASE"/>
    <property type="match status" value="1"/>
</dbReference>
<dbReference type="FunFam" id="3.40.50.300:FF:000108">
    <property type="entry name" value="ATP-dependent RNA helicase RhlE"/>
    <property type="match status" value="1"/>
</dbReference>
<evidence type="ECO:0000256" key="4">
    <source>
        <dbReference type="ARBA" id="ARBA00022806"/>
    </source>
</evidence>
<dbReference type="GO" id="GO:0000027">
    <property type="term" value="P:ribosomal large subunit assembly"/>
    <property type="evidence" value="ECO:0007669"/>
    <property type="project" value="UniProtKB-UniRule"/>
</dbReference>
<dbReference type="Pfam" id="PF25399">
    <property type="entry name" value="DeaD_dimer"/>
    <property type="match status" value="1"/>
</dbReference>
<dbReference type="InterPro" id="IPR057325">
    <property type="entry name" value="DeaD_dimer"/>
</dbReference>
<comment type="caution">
    <text evidence="15">The sequence shown here is derived from an EMBL/GenBank/DDBJ whole genome shotgun (WGS) entry which is preliminary data.</text>
</comment>
<evidence type="ECO:0000256" key="11">
    <source>
        <dbReference type="SAM" id="MobiDB-lite"/>
    </source>
</evidence>
<organism evidence="15 16">
    <name type="scientific">Aliikangiella coralliicola</name>
    <dbReference type="NCBI Taxonomy" id="2592383"/>
    <lineage>
        <taxon>Bacteria</taxon>
        <taxon>Pseudomonadati</taxon>
        <taxon>Pseudomonadota</taxon>
        <taxon>Gammaproteobacteria</taxon>
        <taxon>Oceanospirillales</taxon>
        <taxon>Pleioneaceae</taxon>
        <taxon>Aliikangiella</taxon>
    </lineage>
</organism>
<feature type="domain" description="Helicase C-terminal" evidence="13">
    <location>
        <begin position="238"/>
        <end position="398"/>
    </location>
</feature>
<feature type="short sequence motif" description="Q motif" evidence="10">
    <location>
        <begin position="25"/>
        <end position="53"/>
    </location>
</feature>
<dbReference type="Pfam" id="PF00270">
    <property type="entry name" value="DEAD"/>
    <property type="match status" value="1"/>
</dbReference>
<feature type="region of interest" description="Disordered" evidence="11">
    <location>
        <begin position="455"/>
        <end position="494"/>
    </location>
</feature>
<dbReference type="Gene3D" id="3.30.70.330">
    <property type="match status" value="1"/>
</dbReference>
<evidence type="ECO:0000256" key="7">
    <source>
        <dbReference type="ARBA" id="ARBA00023016"/>
    </source>
</evidence>
<keyword evidence="3 9" id="KW-0378">Hydrolase</keyword>
<dbReference type="PROSITE" id="PS51194">
    <property type="entry name" value="HELICASE_CTER"/>
    <property type="match status" value="1"/>
</dbReference>
<dbReference type="GO" id="GO:0006401">
    <property type="term" value="P:RNA catabolic process"/>
    <property type="evidence" value="ECO:0007669"/>
    <property type="project" value="UniProtKB-UniRule"/>
</dbReference>
<evidence type="ECO:0000259" key="12">
    <source>
        <dbReference type="PROSITE" id="PS51192"/>
    </source>
</evidence>
<name>A0A545UAB7_9GAMM</name>
<dbReference type="InterPro" id="IPR005580">
    <property type="entry name" value="DbpA/CsdA_RNA-bd_dom"/>
</dbReference>
<feature type="domain" description="Helicase ATP-binding" evidence="12">
    <location>
        <begin position="56"/>
        <end position="227"/>
    </location>
</feature>
<evidence type="ECO:0000259" key="13">
    <source>
        <dbReference type="PROSITE" id="PS51194"/>
    </source>
</evidence>
<dbReference type="CDD" id="cd12499">
    <property type="entry name" value="RRM_EcCsdA_like"/>
    <property type="match status" value="1"/>
</dbReference>
<dbReference type="GO" id="GO:0016887">
    <property type="term" value="F:ATP hydrolysis activity"/>
    <property type="evidence" value="ECO:0007669"/>
    <property type="project" value="RHEA"/>
</dbReference>
<feature type="region of interest" description="Disordered" evidence="11">
    <location>
        <begin position="1"/>
        <end position="24"/>
    </location>
</feature>
<protein>
    <recommendedName>
        <fullName evidence="9">ATP-dependent RNA helicase DeaD</fullName>
        <ecNumber evidence="9">3.6.4.13</ecNumber>
    </recommendedName>
    <alternativeName>
        <fullName evidence="9">Cold-shock DEAD box protein A</fullName>
    </alternativeName>
</protein>
<dbReference type="Pfam" id="PF00271">
    <property type="entry name" value="Helicase_C"/>
    <property type="match status" value="1"/>
</dbReference>
<evidence type="ECO:0000256" key="6">
    <source>
        <dbReference type="ARBA" id="ARBA00022884"/>
    </source>
</evidence>
<dbReference type="EMBL" id="VIKS01000010">
    <property type="protein sequence ID" value="TQV86389.1"/>
    <property type="molecule type" value="Genomic_DNA"/>
</dbReference>
<proteinExistence type="inferred from homology"/>
<evidence type="ECO:0000313" key="16">
    <source>
        <dbReference type="Proteomes" id="UP000315439"/>
    </source>
</evidence>
<dbReference type="PROSITE" id="PS51192">
    <property type="entry name" value="HELICASE_ATP_BIND_1"/>
    <property type="match status" value="1"/>
</dbReference>
<dbReference type="GO" id="GO:0005829">
    <property type="term" value="C:cytosol"/>
    <property type="evidence" value="ECO:0007669"/>
    <property type="project" value="TreeGrafter"/>
</dbReference>
<keyword evidence="4 9" id="KW-0347">Helicase</keyword>
<dbReference type="GO" id="GO:0005840">
    <property type="term" value="C:ribosome"/>
    <property type="evidence" value="ECO:0007669"/>
    <property type="project" value="TreeGrafter"/>
</dbReference>
<dbReference type="InterPro" id="IPR014014">
    <property type="entry name" value="RNA_helicase_DEAD_Q_motif"/>
</dbReference>
<evidence type="ECO:0000256" key="8">
    <source>
        <dbReference type="ARBA" id="ARBA00047984"/>
    </source>
</evidence>
<feature type="domain" description="DEAD-box RNA helicase Q" evidence="14">
    <location>
        <begin position="25"/>
        <end position="53"/>
    </location>
</feature>
<dbReference type="Proteomes" id="UP000315439">
    <property type="component" value="Unassembled WGS sequence"/>
</dbReference>
<keyword evidence="1 9" id="KW-0963">Cytoplasm</keyword>
<reference evidence="15 16" key="1">
    <citation type="submission" date="2019-07" db="EMBL/GenBank/DDBJ databases">
        <title>Draft genome for Aliikangiella sp. M105.</title>
        <authorList>
            <person name="Wang G."/>
        </authorList>
    </citation>
    <scope>NUCLEOTIDE SEQUENCE [LARGE SCALE GENOMIC DNA]</scope>
    <source>
        <strain evidence="15 16">M105</strain>
    </source>
</reference>
<dbReference type="GO" id="GO:0003724">
    <property type="term" value="F:RNA helicase activity"/>
    <property type="evidence" value="ECO:0007669"/>
    <property type="project" value="UniProtKB-UniRule"/>
</dbReference>
<evidence type="ECO:0000259" key="14">
    <source>
        <dbReference type="PROSITE" id="PS51195"/>
    </source>
</evidence>
<dbReference type="OrthoDB" id="9805696at2"/>
<dbReference type="PANTHER" id="PTHR47963:SF8">
    <property type="entry name" value="ATP-DEPENDENT RNA HELICASE DEAD"/>
    <property type="match status" value="1"/>
</dbReference>
<evidence type="ECO:0000256" key="5">
    <source>
        <dbReference type="ARBA" id="ARBA00022840"/>
    </source>
</evidence>
<dbReference type="PANTHER" id="PTHR47963">
    <property type="entry name" value="DEAD-BOX ATP-DEPENDENT RNA HELICASE 47, MITOCHONDRIAL"/>
    <property type="match status" value="1"/>
</dbReference>
<dbReference type="GO" id="GO:0070417">
    <property type="term" value="P:cellular response to cold"/>
    <property type="evidence" value="ECO:0007669"/>
    <property type="project" value="InterPro"/>
</dbReference>
<evidence type="ECO:0000256" key="3">
    <source>
        <dbReference type="ARBA" id="ARBA00022801"/>
    </source>
</evidence>
<dbReference type="InterPro" id="IPR001650">
    <property type="entry name" value="Helicase_C-like"/>
</dbReference>
<evidence type="ECO:0000256" key="9">
    <source>
        <dbReference type="HAMAP-Rule" id="MF_00964"/>
    </source>
</evidence>
<dbReference type="SMART" id="SM00487">
    <property type="entry name" value="DEXDc"/>
    <property type="match status" value="1"/>
</dbReference>
<evidence type="ECO:0000313" key="15">
    <source>
        <dbReference type="EMBL" id="TQV86389.1"/>
    </source>
</evidence>
<dbReference type="Pfam" id="PF03880">
    <property type="entry name" value="DbpA"/>
    <property type="match status" value="1"/>
</dbReference>
<comment type="function">
    <text evidence="9">DEAD-box RNA helicase involved in various cellular processes at low temperature, including ribosome biogenesis, mRNA degradation and translation initiation.</text>
</comment>
<dbReference type="GO" id="GO:0005524">
    <property type="term" value="F:ATP binding"/>
    <property type="evidence" value="ECO:0007669"/>
    <property type="project" value="UniProtKB-UniRule"/>
</dbReference>
<feature type="compositionally biased region" description="Basic residues" evidence="11">
    <location>
        <begin position="617"/>
        <end position="626"/>
    </location>
</feature>
<dbReference type="InterPro" id="IPR011545">
    <property type="entry name" value="DEAD/DEAH_box_helicase_dom"/>
</dbReference>
<sequence>MSQSDTTSQSDAAPKPEKNTAADGITFSELSLPEKILKVLTEIGYERPSPIQSASIPVLQSGVDLIGQAQTGTGKTAAFALPLLAKIDLSNSKPQALVLAPTRELAIQVAEAFKTYSRYLPGFQVLPVYGGQSMSQQLRQLKRGAQVIVGTPGRIMDHMRRGKLVWDAMHTLVLDEADEMLRMGFLEDVEWILEQTPENRQIALFSATMPKEIRRVADRFLTQPKEIKIKTKTTTAVTIKQQYLSVSNNHKLDALTRILEVEETDAVIIFARTKTATVELADKLNARGYASAAINGDMQQSAREQTIEHLKRGKLDILIATDVAARGLDVQRISHVINYDITQDVESYVHRIGRTGRAGREGTAILFVTPRERRMLSLIERVTGTKVQRIGLPSTDTINDQRVEKFKLKITEKIESGELQPYLEILEAYQYETNQTGLHVAAALASLAHDKTPLLLEDLPSPREDRRSRDNADNYGRERKNKRKGKEQFSRSGKDFSKKAERLENFPDIDMERFVLMVGFQNGIKPANVVGAIANEVNVESKYIGHIKIYDEFTTVDLPEGMPKESLAHLKKVRVCGIAMNLTRAKEFSLDKLSGKNKSKEAKDSHKRGDRKDRKKGERKSRKRDK</sequence>
<dbReference type="InterPro" id="IPR034415">
    <property type="entry name" value="CsdA_RRM"/>
</dbReference>
<feature type="compositionally biased region" description="Basic and acidic residues" evidence="11">
    <location>
        <begin position="460"/>
        <end position="478"/>
    </location>
</feature>
<dbReference type="GO" id="GO:0033592">
    <property type="term" value="F:RNA strand annealing activity"/>
    <property type="evidence" value="ECO:0007669"/>
    <property type="project" value="TreeGrafter"/>
</dbReference>
<comment type="catalytic activity">
    <reaction evidence="8 9">
        <text>ATP + H2O = ADP + phosphate + H(+)</text>
        <dbReference type="Rhea" id="RHEA:13065"/>
        <dbReference type="ChEBI" id="CHEBI:15377"/>
        <dbReference type="ChEBI" id="CHEBI:15378"/>
        <dbReference type="ChEBI" id="CHEBI:30616"/>
        <dbReference type="ChEBI" id="CHEBI:43474"/>
        <dbReference type="ChEBI" id="CHEBI:456216"/>
        <dbReference type="EC" id="3.6.4.13"/>
    </reaction>
</comment>
<dbReference type="Gene3D" id="3.40.50.300">
    <property type="entry name" value="P-loop containing nucleotide triphosphate hydrolases"/>
    <property type="match status" value="2"/>
</dbReference>
<dbReference type="InterPro" id="IPR044742">
    <property type="entry name" value="DEAD/DEAH_RhlB"/>
</dbReference>
<keyword evidence="5 9" id="KW-0067">ATP-binding</keyword>
<dbReference type="RefSeq" id="WP_142932312.1">
    <property type="nucleotide sequence ID" value="NZ_ML660166.1"/>
</dbReference>
<evidence type="ECO:0000256" key="10">
    <source>
        <dbReference type="PROSITE-ProRule" id="PRU00552"/>
    </source>
</evidence>
<feature type="compositionally biased region" description="Polar residues" evidence="11">
    <location>
        <begin position="1"/>
        <end position="11"/>
    </location>
</feature>
<dbReference type="CDD" id="cd00268">
    <property type="entry name" value="DEADc"/>
    <property type="match status" value="1"/>
</dbReference>
<feature type="region of interest" description="Disordered" evidence="11">
    <location>
        <begin position="590"/>
        <end position="626"/>
    </location>
</feature>
<dbReference type="HAMAP" id="MF_00964">
    <property type="entry name" value="DEAD_helicase_DeaD"/>
    <property type="match status" value="1"/>
</dbReference>
<keyword evidence="2 9" id="KW-0547">Nucleotide-binding</keyword>
<dbReference type="InterPro" id="IPR012677">
    <property type="entry name" value="Nucleotide-bd_a/b_plait_sf"/>
</dbReference>
<dbReference type="InterPro" id="IPR000629">
    <property type="entry name" value="RNA-helicase_DEAD-box_CS"/>
</dbReference>
<gene>
    <name evidence="9" type="primary">deaD</name>
    <name evidence="9" type="synonym">csdA</name>
    <name evidence="15" type="ORF">FLL46_15830</name>
</gene>
<keyword evidence="6 9" id="KW-0694">RNA-binding</keyword>
<evidence type="ECO:0000256" key="1">
    <source>
        <dbReference type="ARBA" id="ARBA00022490"/>
    </source>
</evidence>
<keyword evidence="16" id="KW-1185">Reference proteome</keyword>
<accession>A0A545UAB7</accession>
<dbReference type="CDD" id="cd18787">
    <property type="entry name" value="SF2_C_DEAD"/>
    <property type="match status" value="1"/>
</dbReference>
<dbReference type="PROSITE" id="PS51195">
    <property type="entry name" value="Q_MOTIF"/>
    <property type="match status" value="1"/>
</dbReference>
<dbReference type="InterPro" id="IPR050547">
    <property type="entry name" value="DEAD_box_RNA_helicases"/>
</dbReference>
<comment type="subcellular location">
    <subcellularLocation>
        <location evidence="9">Cytoplasm</location>
    </subcellularLocation>
</comment>